<keyword evidence="8 9" id="KW-0472">Membrane</keyword>
<dbReference type="SUPFAM" id="SSF103506">
    <property type="entry name" value="Mitochondrial carrier"/>
    <property type="match status" value="1"/>
</dbReference>
<name>A0A9N9XT72_PHYSR</name>
<dbReference type="PANTHER" id="PTHR45624:SF61">
    <property type="entry name" value="MITOCHONDRIAL BASIC AMINO ACIDS TRANSPORTER"/>
    <property type="match status" value="1"/>
</dbReference>
<dbReference type="PROSITE" id="PS50920">
    <property type="entry name" value="SOLCAR"/>
    <property type="match status" value="3"/>
</dbReference>
<gene>
    <name evidence="12" type="ORF">PHYEVI_LOCUS9677</name>
</gene>
<keyword evidence="7" id="KW-0496">Mitochondrion</keyword>
<dbReference type="InterPro" id="IPR002067">
    <property type="entry name" value="MCP"/>
</dbReference>
<keyword evidence="3 10" id="KW-0813">Transport</keyword>
<dbReference type="Gene3D" id="1.50.40.10">
    <property type="entry name" value="Mitochondrial carrier domain"/>
    <property type="match status" value="1"/>
</dbReference>
<accession>A0A9N9XT72</accession>
<sequence length="278" mass="30769">MYIDFIAGWLGGMCGVAIGHPMDTIRLNLQTRNPTNPHYQSMASTAFHLVEKEGIRALFRGISSPLVGLGIMNSLLFGIYGSVLRMMDDPHSLVAINLGAMASAFGTAPICSPVELTKSRLQVAGARAGRNPLDCLMKLYYSEGVYNGVFKGFGLTLLREIPSNMSYFMSYEYLKGKETPSTLQLFNAGGMAGAISWIVPYPIDVIKSRMQVDGSRGPRKYKNWRDCLRKTIKREGYKGLYRGLTPTVVRAYPTNGVTFLSVDYILKHFNIRGPDDIS</sequence>
<keyword evidence="6 11" id="KW-1133">Transmembrane helix</keyword>
<feature type="repeat" description="Solcar" evidence="9">
    <location>
        <begin position="180"/>
        <end position="268"/>
    </location>
</feature>
<feature type="repeat" description="Solcar" evidence="9">
    <location>
        <begin position="1"/>
        <end position="86"/>
    </location>
</feature>
<dbReference type="OrthoDB" id="193856at2759"/>
<protein>
    <submittedName>
        <fullName evidence="12">Uncharacterized protein</fullName>
    </submittedName>
</protein>
<feature type="transmembrane region" description="Helical" evidence="11">
    <location>
        <begin position="57"/>
        <end position="80"/>
    </location>
</feature>
<evidence type="ECO:0000313" key="13">
    <source>
        <dbReference type="Proteomes" id="UP001153712"/>
    </source>
</evidence>
<dbReference type="GO" id="GO:0005289">
    <property type="term" value="F:high-affinity L-arginine transmembrane transporter activity"/>
    <property type="evidence" value="ECO:0007669"/>
    <property type="project" value="TreeGrafter"/>
</dbReference>
<dbReference type="GO" id="GO:1990575">
    <property type="term" value="P:mitochondrial L-ornithine transmembrane transport"/>
    <property type="evidence" value="ECO:0007669"/>
    <property type="project" value="TreeGrafter"/>
</dbReference>
<evidence type="ECO:0000256" key="6">
    <source>
        <dbReference type="ARBA" id="ARBA00022989"/>
    </source>
</evidence>
<keyword evidence="5" id="KW-0677">Repeat</keyword>
<evidence type="ECO:0000256" key="4">
    <source>
        <dbReference type="ARBA" id="ARBA00022692"/>
    </source>
</evidence>
<dbReference type="AlphaFoldDB" id="A0A9N9XT72"/>
<comment type="similarity">
    <text evidence="2 10">Belongs to the mitochondrial carrier (TC 2.A.29) family.</text>
</comment>
<evidence type="ECO:0000256" key="10">
    <source>
        <dbReference type="RuleBase" id="RU000488"/>
    </source>
</evidence>
<evidence type="ECO:0000256" key="5">
    <source>
        <dbReference type="ARBA" id="ARBA00022737"/>
    </source>
</evidence>
<dbReference type="Pfam" id="PF00153">
    <property type="entry name" value="Mito_carr"/>
    <property type="match status" value="3"/>
</dbReference>
<organism evidence="12 13">
    <name type="scientific">Phyllotreta striolata</name>
    <name type="common">Striped flea beetle</name>
    <name type="synonym">Crioceris striolata</name>
    <dbReference type="NCBI Taxonomy" id="444603"/>
    <lineage>
        <taxon>Eukaryota</taxon>
        <taxon>Metazoa</taxon>
        <taxon>Ecdysozoa</taxon>
        <taxon>Arthropoda</taxon>
        <taxon>Hexapoda</taxon>
        <taxon>Insecta</taxon>
        <taxon>Pterygota</taxon>
        <taxon>Neoptera</taxon>
        <taxon>Endopterygota</taxon>
        <taxon>Coleoptera</taxon>
        <taxon>Polyphaga</taxon>
        <taxon>Cucujiformia</taxon>
        <taxon>Chrysomeloidea</taxon>
        <taxon>Chrysomelidae</taxon>
        <taxon>Galerucinae</taxon>
        <taxon>Alticini</taxon>
        <taxon>Phyllotreta</taxon>
    </lineage>
</organism>
<evidence type="ECO:0000256" key="8">
    <source>
        <dbReference type="ARBA" id="ARBA00023136"/>
    </source>
</evidence>
<dbReference type="PRINTS" id="PR00926">
    <property type="entry name" value="MITOCARRIER"/>
</dbReference>
<feature type="repeat" description="Solcar" evidence="9">
    <location>
        <begin position="90"/>
        <end position="177"/>
    </location>
</feature>
<dbReference type="InterPro" id="IPR018108">
    <property type="entry name" value="MCP_transmembrane"/>
</dbReference>
<dbReference type="GO" id="GO:0031966">
    <property type="term" value="C:mitochondrial membrane"/>
    <property type="evidence" value="ECO:0007669"/>
    <property type="project" value="UniProtKB-SubCell"/>
</dbReference>
<dbReference type="InterPro" id="IPR050567">
    <property type="entry name" value="Mitochondrial_Carrier"/>
</dbReference>
<keyword evidence="13" id="KW-1185">Reference proteome</keyword>
<dbReference type="PANTHER" id="PTHR45624">
    <property type="entry name" value="MITOCHONDRIAL BASIC AMINO ACIDS TRANSPORTER-RELATED"/>
    <property type="match status" value="1"/>
</dbReference>
<proteinExistence type="inferred from homology"/>
<evidence type="ECO:0000256" key="9">
    <source>
        <dbReference type="PROSITE-ProRule" id="PRU00282"/>
    </source>
</evidence>
<evidence type="ECO:0000256" key="1">
    <source>
        <dbReference type="ARBA" id="ARBA00004225"/>
    </source>
</evidence>
<evidence type="ECO:0000256" key="2">
    <source>
        <dbReference type="ARBA" id="ARBA00006375"/>
    </source>
</evidence>
<dbReference type="Proteomes" id="UP001153712">
    <property type="component" value="Chromosome 6"/>
</dbReference>
<dbReference type="EMBL" id="OU900099">
    <property type="protein sequence ID" value="CAG9863386.1"/>
    <property type="molecule type" value="Genomic_DNA"/>
</dbReference>
<comment type="subcellular location">
    <subcellularLocation>
        <location evidence="1">Mitochondrion membrane</location>
        <topology evidence="1">Multi-pass membrane protein</topology>
    </subcellularLocation>
</comment>
<reference evidence="12" key="1">
    <citation type="submission" date="2022-01" db="EMBL/GenBank/DDBJ databases">
        <authorList>
            <person name="King R."/>
        </authorList>
    </citation>
    <scope>NUCLEOTIDE SEQUENCE</scope>
</reference>
<evidence type="ECO:0000256" key="7">
    <source>
        <dbReference type="ARBA" id="ARBA00023128"/>
    </source>
</evidence>
<dbReference type="InterPro" id="IPR023395">
    <property type="entry name" value="MCP_dom_sf"/>
</dbReference>
<evidence type="ECO:0000256" key="11">
    <source>
        <dbReference type="SAM" id="Phobius"/>
    </source>
</evidence>
<evidence type="ECO:0000256" key="3">
    <source>
        <dbReference type="ARBA" id="ARBA00022448"/>
    </source>
</evidence>
<keyword evidence="4 9" id="KW-0812">Transmembrane</keyword>
<evidence type="ECO:0000313" key="12">
    <source>
        <dbReference type="EMBL" id="CAG9863386.1"/>
    </source>
</evidence>